<keyword evidence="6" id="KW-1185">Reference proteome</keyword>
<feature type="domain" description="DUF7791" evidence="4">
    <location>
        <begin position="522"/>
        <end position="665"/>
    </location>
</feature>
<dbReference type="Pfam" id="PF24883">
    <property type="entry name" value="NPHP3_N"/>
    <property type="match status" value="1"/>
</dbReference>
<dbReference type="InterPro" id="IPR056884">
    <property type="entry name" value="NPHP3-like_N"/>
</dbReference>
<comment type="caution">
    <text evidence="5">The sequence shown here is derived from an EMBL/GenBank/DDBJ whole genome shotgun (WGS) entry which is preliminary data.</text>
</comment>
<protein>
    <recommendedName>
        <fullName evidence="7">NACHT domain-containing protein</fullName>
    </recommendedName>
</protein>
<dbReference type="InterPro" id="IPR056693">
    <property type="entry name" value="DUF7791"/>
</dbReference>
<name>A0AAN7ZBK1_9PEZI</name>
<evidence type="ECO:0000256" key="2">
    <source>
        <dbReference type="SAM" id="MobiDB-lite"/>
    </source>
</evidence>
<reference evidence="5 6" key="1">
    <citation type="submission" date="2023-10" db="EMBL/GenBank/DDBJ databases">
        <title>Draft genome sequence of Xylaria bambusicola isolate GMP-LS, the root and basal stem rot pathogen of sugarcane in Indonesia.</title>
        <authorList>
            <person name="Selvaraj P."/>
            <person name="Muralishankar V."/>
            <person name="Muruganantham S."/>
            <person name="Sp S."/>
            <person name="Haryani S."/>
            <person name="Lau K.J.X."/>
            <person name="Naqvi N.I."/>
        </authorList>
    </citation>
    <scope>NUCLEOTIDE SEQUENCE [LARGE SCALE GENOMIC DNA]</scope>
    <source>
        <strain evidence="5">GMP-LS</strain>
    </source>
</reference>
<evidence type="ECO:0000259" key="4">
    <source>
        <dbReference type="Pfam" id="PF25053"/>
    </source>
</evidence>
<gene>
    <name evidence="5" type="ORF">RRF57_008840</name>
</gene>
<evidence type="ECO:0000313" key="5">
    <source>
        <dbReference type="EMBL" id="KAK5633126.1"/>
    </source>
</evidence>
<evidence type="ECO:0008006" key="7">
    <source>
        <dbReference type="Google" id="ProtNLM"/>
    </source>
</evidence>
<dbReference type="SUPFAM" id="SSF52540">
    <property type="entry name" value="P-loop containing nucleoside triphosphate hydrolases"/>
    <property type="match status" value="1"/>
</dbReference>
<dbReference type="Pfam" id="PF25053">
    <property type="entry name" value="DUF7791"/>
    <property type="match status" value="1"/>
</dbReference>
<sequence length="982" mass="112593">MEMRGGPVIQESEIEKLKHLQVAADTYINLIENGAYGVRGDTRLQLLSEYRILGSAVKELLEIYEAAANSRGRISRLRFVVSRSRLHDLQDLQDRIEKHQTSIELILRTSISEKNAERLARIREYIGEFTMRFGTAVGAQTTYGDLLDLRHVPQEQILGQAAAADQLLVRTEGTQDIEAIWEKTNELQIQKKINEWLLKWLSFAVMHRRLEEIPQTYGSTFEWIFDHDLENADYSNFRKWLQEPRSGLYWVKGREGSGKSTLMKYIWQSPSTRKYIEQWQGSSELVTAAFSLWKVGSSLAKSQAGLLRSLLYTLLSQKTDLIPLAFSHHWSLLYRRMQDATQDPGRLNPPLVSDLVLALRKLIDSRGDSLKIFLLVDGLDEFEGDINAIVQLCKDIASSSNVKMVCSSREIGYEIFIQAFSGSPTLQLEKINTEDIEAFVKGSLESGGVAIGGKERAELARDITKRSEGLFIWASLVVTSLVQVPLEGDLLRQLRRRLEERPDGLTGLYDQLFRDIPNEQKEYTSKTLQILLEWVMVQTLYESESEGLESIPLRDLCLAEGKMAEVFRDPPVSKDEIAANCKNIEVRLQTQCADFIKVRRMGSGGTNVERSQLRVEFSHRTVLDHFEIRRARLRDFTKMTDLNPSLSLLKSVVHRLKILDVPESRQAIWDFAVAAFVYANNVESVLANQRQRDLIEEADARVGQLNASNDDQREANPETPEAEVNREAEKARQDASNYIKLLTELDNAMQKHHEKLLKTGDDWTTRTYLFGSKTRKDKGWQSRQLARVHWSNFHPTISQPLSWRSDFLSLAVQFGLLRYLSHRLDEDSKVVRSKKGRPVLEYALCPLDSLNHDLMSVDVVQKLLDNGARPEYRFQGHTCWKNTLEWEDTYFKTFTGNVSPRETERRAKLRLKVFNLLLKNGADPLVRCSLEARDVSFEEFLNKYFRQHDGEDLDAIKAIVSEANDKNERSWKTLLASFLGLL</sequence>
<dbReference type="EMBL" id="JAWHQM010000030">
    <property type="protein sequence ID" value="KAK5633126.1"/>
    <property type="molecule type" value="Genomic_DNA"/>
</dbReference>
<dbReference type="PANTHER" id="PTHR10039:SF5">
    <property type="entry name" value="NACHT DOMAIN-CONTAINING PROTEIN"/>
    <property type="match status" value="1"/>
</dbReference>
<feature type="domain" description="Nephrocystin 3-like N-terminal" evidence="3">
    <location>
        <begin position="220"/>
        <end position="409"/>
    </location>
</feature>
<dbReference type="Proteomes" id="UP001305414">
    <property type="component" value="Unassembled WGS sequence"/>
</dbReference>
<keyword evidence="1" id="KW-0677">Repeat</keyword>
<evidence type="ECO:0000259" key="3">
    <source>
        <dbReference type="Pfam" id="PF24883"/>
    </source>
</evidence>
<organism evidence="5 6">
    <name type="scientific">Xylaria bambusicola</name>
    <dbReference type="NCBI Taxonomy" id="326684"/>
    <lineage>
        <taxon>Eukaryota</taxon>
        <taxon>Fungi</taxon>
        <taxon>Dikarya</taxon>
        <taxon>Ascomycota</taxon>
        <taxon>Pezizomycotina</taxon>
        <taxon>Sordariomycetes</taxon>
        <taxon>Xylariomycetidae</taxon>
        <taxon>Xylariales</taxon>
        <taxon>Xylariaceae</taxon>
        <taxon>Xylaria</taxon>
    </lineage>
</organism>
<proteinExistence type="predicted"/>
<dbReference type="PANTHER" id="PTHR10039">
    <property type="entry name" value="AMELOGENIN"/>
    <property type="match status" value="1"/>
</dbReference>
<feature type="region of interest" description="Disordered" evidence="2">
    <location>
        <begin position="704"/>
        <end position="730"/>
    </location>
</feature>
<dbReference type="Gene3D" id="3.40.50.300">
    <property type="entry name" value="P-loop containing nucleotide triphosphate hydrolases"/>
    <property type="match status" value="1"/>
</dbReference>
<evidence type="ECO:0000256" key="1">
    <source>
        <dbReference type="ARBA" id="ARBA00022737"/>
    </source>
</evidence>
<dbReference type="AlphaFoldDB" id="A0AAN7ZBK1"/>
<dbReference type="InterPro" id="IPR027417">
    <property type="entry name" value="P-loop_NTPase"/>
</dbReference>
<accession>A0AAN7ZBK1</accession>
<evidence type="ECO:0000313" key="6">
    <source>
        <dbReference type="Proteomes" id="UP001305414"/>
    </source>
</evidence>